<proteinExistence type="predicted"/>
<sequence>MASNKVPDLLIRENEVKQLNLSTYFGTGATGFTVTNEKGEAVAARVENGLLVLDAQELGYSDLVISGKDAGGATITENVRVRVAGENAYTIAVLPDTQDYTNAGRVSTFKGMTQWLVDNKESLNIQFVTHVGDITTENGTDHWTYAKQALSILDGKIPYGLTLGNHDGVSGSYYSSRINDYFSIDQLKAANGEHFGGVYDQQPTLSNNSYSTFTAPDGTKWLVLNLEFGAREDVVRWAGEVIEGHLDHRVILTTHSYMNWAGRHDATGAPLYDEGTGYDYGLGNSAERATDGEMMYRELVQKYSNVTFTFSGHIFGDGAETLVSYDQFGNPVYQMMVNYQNGVSSEITGNAGGGSGSAGGNGAIRLVTIDPENDAFYTSTYFSLLDDYSADNRTKEELDRNGLTGPYRGQEETYTGIDLGTPNTVAIAKAGNDKFVSAANGADKAEVTLDGDWTLNPSNDQHLTYVWTDRQGNVVATEATPTLSLGAGQHRLTLTVTDGDGRASADEVLVVVSTDDTLLVDNFNDGNANGWGREGPAIAVATGTTSSFKLPALPGGNTQPQPPADTEDAPVTYIPKVSGTTNGIPLKIENGGTVKSYSLVYDILVPAATAGGYTALLQTSAGGNADAELFIRKSGTVGGIGTNGDYEGTFSYDTWHRVAFTFTDQGSSTLIKKYIDGVYVGDTVQSGGNYARYTLDLNNGFYLFADNDGETSPLYASSVLFTDKVFTDAEIEALGGVTAGGIVDTLPAGKSVQLDFSTNAIATAFGQGSSVKKASEFTIPELPAGQGEPGPELPGTDAAVSFIPKLSQGQGVLVKPAQALPEGTVVTSYSLVYDLLIPSGGSWFSFLQTDVTNGSDAELFLKFGSGIGINGDYEGGFTFNEWHRVAFTIENEGSQTRIKKYIDGNYVGDTVQSGGNHGRYAIDLSKGLLLFADENGETANAYVSSVLMTDKIFTAGEIGALGGAKAGGIVSAKPSDFSIQIDFSTPAWNDDFGNGIATATTIGSNAGNFRVKGSVASRADAADGQAAPEGRLFEQSDSADNIIVWNDAAAKGWKNYVFESTLQTTDNDGIGVVFYYTDAKNHYRVVFDAETNSRSLVKVKDGVETVLASEHGGTPWTRDFQVKVAVTGNEIRVFLDDRDLFGVVKDSAPFTGGTVGFFSDNQRSSQFDNVTVNAVTLTAHAGDDARAFDADGNGKEWVSLSAKGAYGLSDIVSYLWTNEKGEILAGGETAAVELATGQHKLTLTVQDRAGNSSTDTVKVDVVGGDRLLLAEDFSTQNATTAWTIVDEGEFGGVGLDGKSSQWELRDGALVQLSNLSSRQLTWNGASNGDPWKKGWSPHGDGVNVLRKGTYALYNDADAKEWSDYAVQATIKSPDNGALGLLVYYQDANNYYKVELDANGDYDRSPSNGAGSLFQLIQVKDGVEKYLNQFPAKYTPNEAFTLRVEVLDNKIQAYLNGDALFAYAIEDRAQTKGTIGLFSWDSAGVSFDDIRVEKLEGQAPADTTPPTIAGIRALTDDVGADTVVFEVTFDEAVKDVDAADFALIATGLKDGYAIDKVEGEGSTWTVTVTGVVGRGSLALALAQDVAITDAAGNALAWSDVSAAHQVLSPYEIVKNQFGGNDIYLYDADALVADLGTNAIDRVFYDGEKATVVLPDNIEQGTLLDAAKDSSLFGGAGDNTLTGNAFDNVIRGGAGRDVMTGGKGADTFLFDAADQSGARQIDLVTDFNIGEGDKLAFDGLGVHQQASGRGTSQAFTNGVLTNTISNMLSSLTNDVALATTYVASVMGQNSVAAFRFDDNWYVVQTGDRTGNINGLSNALTMLNPTGLRTVNNMAEGNLSIENVVELDLVGTTAIRDLGQIVGYDLVG</sequence>
<dbReference type="InterPro" id="IPR013320">
    <property type="entry name" value="ConA-like_dom_sf"/>
</dbReference>
<dbReference type="Gene3D" id="2.150.10.10">
    <property type="entry name" value="Serralysin-like metalloprotease, C-terminal"/>
    <property type="match status" value="1"/>
</dbReference>
<dbReference type="InterPro" id="IPR013783">
    <property type="entry name" value="Ig-like_fold"/>
</dbReference>
<dbReference type="Gene3D" id="2.60.120.560">
    <property type="entry name" value="Exo-inulinase, domain 1"/>
    <property type="match status" value="2"/>
</dbReference>
<feature type="domain" description="PKD/Chitinase" evidence="1">
    <location>
        <begin position="436"/>
        <end position="514"/>
    </location>
</feature>
<dbReference type="SUPFAM" id="SSF51120">
    <property type="entry name" value="beta-Roll"/>
    <property type="match status" value="1"/>
</dbReference>
<gene>
    <name evidence="2" type="ORF">FHS82_001964</name>
</gene>
<dbReference type="PANTHER" id="PTHR43143:SF5">
    <property type="entry name" value="SECRETED PROTEIN"/>
    <property type="match status" value="1"/>
</dbReference>
<feature type="domain" description="PKD/Chitinase" evidence="1">
    <location>
        <begin position="1184"/>
        <end position="1264"/>
    </location>
</feature>
<organism evidence="2 3">
    <name type="scientific">Pseudochelatococcus lubricantis</name>
    <dbReference type="NCBI Taxonomy" id="1538102"/>
    <lineage>
        <taxon>Bacteria</taxon>
        <taxon>Pseudomonadati</taxon>
        <taxon>Pseudomonadota</taxon>
        <taxon>Alphaproteobacteria</taxon>
        <taxon>Hyphomicrobiales</taxon>
        <taxon>Chelatococcaceae</taxon>
        <taxon>Pseudochelatococcus</taxon>
    </lineage>
</organism>
<dbReference type="InterPro" id="IPR010496">
    <property type="entry name" value="AL/BT2_dom"/>
</dbReference>
<name>A0ABX0UZF5_9HYPH</name>
<dbReference type="Gene3D" id="2.60.40.10">
    <property type="entry name" value="Immunoglobulins"/>
    <property type="match status" value="2"/>
</dbReference>
<dbReference type="PANTHER" id="PTHR43143">
    <property type="entry name" value="METALLOPHOSPHOESTERASE, CALCINEURIN SUPERFAMILY"/>
    <property type="match status" value="1"/>
</dbReference>
<evidence type="ECO:0000313" key="3">
    <source>
        <dbReference type="Proteomes" id="UP001429580"/>
    </source>
</evidence>
<reference evidence="2 3" key="1">
    <citation type="submission" date="2020-03" db="EMBL/GenBank/DDBJ databases">
        <title>Genomic Encyclopedia of Type Strains, Phase IV (KMG-IV): sequencing the most valuable type-strain genomes for metagenomic binning, comparative biology and taxonomic classification.</title>
        <authorList>
            <person name="Goeker M."/>
        </authorList>
    </citation>
    <scope>NUCLEOTIDE SEQUENCE [LARGE SCALE GENOMIC DNA]</scope>
    <source>
        <strain evidence="2 3">DSM 103870</strain>
    </source>
</reference>
<dbReference type="InterPro" id="IPR029052">
    <property type="entry name" value="Metallo-depent_PP-like"/>
</dbReference>
<dbReference type="SUPFAM" id="SSF49899">
    <property type="entry name" value="Concanavalin A-like lectins/glucanases"/>
    <property type="match status" value="2"/>
</dbReference>
<evidence type="ECO:0000313" key="2">
    <source>
        <dbReference type="EMBL" id="NIJ58122.1"/>
    </source>
</evidence>
<dbReference type="SMART" id="SM00089">
    <property type="entry name" value="PKD"/>
    <property type="match status" value="2"/>
</dbReference>
<dbReference type="Proteomes" id="UP001429580">
    <property type="component" value="Unassembled WGS sequence"/>
</dbReference>
<evidence type="ECO:0000259" key="1">
    <source>
        <dbReference type="SMART" id="SM00089"/>
    </source>
</evidence>
<protein>
    <recommendedName>
        <fullName evidence="1">PKD/Chitinase domain-containing protein</fullName>
    </recommendedName>
</protein>
<dbReference type="InterPro" id="IPR022409">
    <property type="entry name" value="PKD/Chitinase_dom"/>
</dbReference>
<dbReference type="Pfam" id="PF06439">
    <property type="entry name" value="3keto-disac_hyd"/>
    <property type="match status" value="1"/>
</dbReference>
<keyword evidence="3" id="KW-1185">Reference proteome</keyword>
<accession>A0ABX0UZF5</accession>
<dbReference type="InterPro" id="IPR001343">
    <property type="entry name" value="Hemolysn_Ca-bd"/>
</dbReference>
<dbReference type="SUPFAM" id="SSF56300">
    <property type="entry name" value="Metallo-dependent phosphatases"/>
    <property type="match status" value="1"/>
</dbReference>
<dbReference type="RefSeq" id="WP_208394177.1">
    <property type="nucleotide sequence ID" value="NZ_JAASQI010000004.1"/>
</dbReference>
<dbReference type="Pfam" id="PF00353">
    <property type="entry name" value="HemolysinCabind"/>
    <property type="match status" value="1"/>
</dbReference>
<dbReference type="EMBL" id="JAASQI010000004">
    <property type="protein sequence ID" value="NIJ58122.1"/>
    <property type="molecule type" value="Genomic_DNA"/>
</dbReference>
<comment type="caution">
    <text evidence="2">The sequence shown here is derived from an EMBL/GenBank/DDBJ whole genome shotgun (WGS) entry which is preliminary data.</text>
</comment>
<dbReference type="Gene3D" id="3.60.21.10">
    <property type="match status" value="1"/>
</dbReference>
<dbReference type="InterPro" id="IPR051918">
    <property type="entry name" value="STPP_CPPED1"/>
</dbReference>
<dbReference type="InterPro" id="IPR011049">
    <property type="entry name" value="Serralysin-like_metalloprot_C"/>
</dbReference>